<reference evidence="2" key="1">
    <citation type="journal article" date="2015" name="Nature">
        <title>Complex archaea that bridge the gap between prokaryotes and eukaryotes.</title>
        <authorList>
            <person name="Spang A."/>
            <person name="Saw J.H."/>
            <person name="Jorgensen S.L."/>
            <person name="Zaremba-Niedzwiedzka K."/>
            <person name="Martijn J."/>
            <person name="Lind A.E."/>
            <person name="van Eijk R."/>
            <person name="Schleper C."/>
            <person name="Guy L."/>
            <person name="Ettema T.J."/>
        </authorList>
    </citation>
    <scope>NUCLEOTIDE SEQUENCE</scope>
</reference>
<accession>A0A0F9RRD2</accession>
<evidence type="ECO:0000256" key="1">
    <source>
        <dbReference type="SAM" id="Coils"/>
    </source>
</evidence>
<keyword evidence="1" id="KW-0175">Coiled coil</keyword>
<proteinExistence type="predicted"/>
<name>A0A0F9RRD2_9ZZZZ</name>
<comment type="caution">
    <text evidence="2">The sequence shown here is derived from an EMBL/GenBank/DDBJ whole genome shotgun (WGS) entry which is preliminary data.</text>
</comment>
<dbReference type="EMBL" id="LAZR01000741">
    <property type="protein sequence ID" value="KKN59040.1"/>
    <property type="molecule type" value="Genomic_DNA"/>
</dbReference>
<protein>
    <submittedName>
        <fullName evidence="2">Uncharacterized protein</fullName>
    </submittedName>
</protein>
<dbReference type="AlphaFoldDB" id="A0A0F9RRD2"/>
<evidence type="ECO:0000313" key="2">
    <source>
        <dbReference type="EMBL" id="KKN59040.1"/>
    </source>
</evidence>
<gene>
    <name evidence="2" type="ORF">LCGC14_0545950</name>
</gene>
<organism evidence="2">
    <name type="scientific">marine sediment metagenome</name>
    <dbReference type="NCBI Taxonomy" id="412755"/>
    <lineage>
        <taxon>unclassified sequences</taxon>
        <taxon>metagenomes</taxon>
        <taxon>ecological metagenomes</taxon>
    </lineage>
</organism>
<sequence length="117" mass="13916">MNKKIQSQVLKEVKAREYLVEYKDHGKPFQVYEKLFTKQDIDRTVELMEEEMQKNEDKLLKDAGRVVGNYIVELKKQKAEFRKMIEELQVDIDNGFHPIEKYVNVKELLAKLGDNQK</sequence>
<feature type="coiled-coil region" evidence="1">
    <location>
        <begin position="38"/>
        <end position="91"/>
    </location>
</feature>